<evidence type="ECO:0000256" key="6">
    <source>
        <dbReference type="ARBA" id="ARBA00022984"/>
    </source>
</evidence>
<keyword evidence="3" id="KW-0547">Nucleotide-binding</keyword>
<dbReference type="Pfam" id="PF02875">
    <property type="entry name" value="Mur_ligase_C"/>
    <property type="match status" value="1"/>
</dbReference>
<evidence type="ECO:0000259" key="11">
    <source>
        <dbReference type="Pfam" id="PF08245"/>
    </source>
</evidence>
<dbReference type="RefSeq" id="WP_020877719.1">
    <property type="nucleotide sequence ID" value="NZ_ATHJ01000105.1"/>
</dbReference>
<dbReference type="GO" id="GO:0071555">
    <property type="term" value="P:cell wall organization"/>
    <property type="evidence" value="ECO:0007669"/>
    <property type="project" value="UniProtKB-KW"/>
</dbReference>
<keyword evidence="6" id="KW-0573">Peptidoglycan synthesis</keyword>
<dbReference type="PANTHER" id="PTHR43445:SF5">
    <property type="entry name" value="UDP-N-ACETYLMURAMATE--L-ALANYL-GAMMA-D-GLUTAMYL-MESO-2,6-DIAMINOHEPTANDIOATE LIGASE"/>
    <property type="match status" value="1"/>
</dbReference>
<dbReference type="OrthoDB" id="9804126at2"/>
<dbReference type="STRING" id="897.B2D07_15685"/>
<dbReference type="Proteomes" id="UP000014977">
    <property type="component" value="Unassembled WGS sequence"/>
</dbReference>
<dbReference type="Pfam" id="PF01225">
    <property type="entry name" value="Mur_ligase"/>
    <property type="match status" value="1"/>
</dbReference>
<evidence type="ECO:0000256" key="7">
    <source>
        <dbReference type="ARBA" id="ARBA00023306"/>
    </source>
</evidence>
<dbReference type="GO" id="GO:0005524">
    <property type="term" value="F:ATP binding"/>
    <property type="evidence" value="ECO:0007669"/>
    <property type="project" value="UniProtKB-KW"/>
</dbReference>
<reference evidence="12 13" key="1">
    <citation type="journal article" date="2013" name="Genome Announc.">
        <title>Draft genome sequences for three mercury-methylating, sulfate-reducing bacteria.</title>
        <authorList>
            <person name="Brown S.D."/>
            <person name="Hurt R.A.Jr."/>
            <person name="Gilmour C.C."/>
            <person name="Elias D.A."/>
        </authorList>
    </citation>
    <scope>NUCLEOTIDE SEQUENCE [LARGE SCALE GENOMIC DNA]</scope>
    <source>
        <strain evidence="12 13">DSM 2059</strain>
    </source>
</reference>
<keyword evidence="2" id="KW-0132">Cell division</keyword>
<proteinExistence type="predicted"/>
<dbReference type="Pfam" id="PF08245">
    <property type="entry name" value="Mur_ligase_M"/>
    <property type="match status" value="1"/>
</dbReference>
<dbReference type="InterPro" id="IPR036565">
    <property type="entry name" value="Mur-like_cat_sf"/>
</dbReference>
<dbReference type="InterPro" id="IPR050061">
    <property type="entry name" value="MurCDEF_pg_biosynth"/>
</dbReference>
<dbReference type="PATRIC" id="fig|1121405.3.peg.3319"/>
<dbReference type="InterPro" id="IPR004101">
    <property type="entry name" value="Mur_ligase_C"/>
</dbReference>
<evidence type="ECO:0000256" key="4">
    <source>
        <dbReference type="ARBA" id="ARBA00022840"/>
    </source>
</evidence>
<dbReference type="GO" id="GO:0016881">
    <property type="term" value="F:acid-amino acid ligase activity"/>
    <property type="evidence" value="ECO:0007669"/>
    <property type="project" value="InterPro"/>
</dbReference>
<organism evidence="12 13">
    <name type="scientific">Desulfococcus multivorans DSM 2059</name>
    <dbReference type="NCBI Taxonomy" id="1121405"/>
    <lineage>
        <taxon>Bacteria</taxon>
        <taxon>Pseudomonadati</taxon>
        <taxon>Thermodesulfobacteriota</taxon>
        <taxon>Desulfobacteria</taxon>
        <taxon>Desulfobacterales</taxon>
        <taxon>Desulfococcaceae</taxon>
        <taxon>Desulfococcus</taxon>
    </lineage>
</organism>
<keyword evidence="13" id="KW-1185">Reference proteome</keyword>
<evidence type="ECO:0000256" key="2">
    <source>
        <dbReference type="ARBA" id="ARBA00022618"/>
    </source>
</evidence>
<dbReference type="GO" id="GO:0008360">
    <property type="term" value="P:regulation of cell shape"/>
    <property type="evidence" value="ECO:0007669"/>
    <property type="project" value="UniProtKB-KW"/>
</dbReference>
<dbReference type="InterPro" id="IPR000713">
    <property type="entry name" value="Mur_ligase_N"/>
</dbReference>
<dbReference type="SUPFAM" id="SSF51984">
    <property type="entry name" value="MurCD N-terminal domain"/>
    <property type="match status" value="1"/>
</dbReference>
<evidence type="ECO:0000259" key="9">
    <source>
        <dbReference type="Pfam" id="PF01225"/>
    </source>
</evidence>
<accession>S7UU83</accession>
<evidence type="ECO:0000256" key="8">
    <source>
        <dbReference type="ARBA" id="ARBA00023316"/>
    </source>
</evidence>
<dbReference type="InterPro" id="IPR036615">
    <property type="entry name" value="Mur_ligase_C_dom_sf"/>
</dbReference>
<evidence type="ECO:0000259" key="10">
    <source>
        <dbReference type="Pfam" id="PF02875"/>
    </source>
</evidence>
<keyword evidence="1" id="KW-0436">Ligase</keyword>
<sequence>MDVNRNRIPAHIETIHLIAVCGTGMGALAGMLKDLGYRVTGSDQGIYPPMSDFLAGKGIPAAPGFSGDHLAHRPDLVVVGNAVTRENPEALALMEMGLSYCSMPQAVNHFVVRDRQVLMVVGTHGKTTTASILAWMLHCAGLDPSFFIGGIVRDFQSNYRLGGGPFIVIEGDEYDTAFFDKGPKFLHYDPAVAVLTGVEFDHADIYKDLSAVKQAFGRLIHRMNPTSTLIPYDGDPNAAELASACGCRVLPYGHRPDSPWRLGGIESAPPWTRFEVLRDGRRFGAFNTRLMGRHNLENILACMAAGDAVGIPKAAMAAALESFQGPRRRQEVRGVKRGVTVIDDFAHHPTAVRETLRAVRSFYPEGRLVAVFEPRTNTSMRRVFQAVYPQVFEDADQVLIRKPSRLDKVPPEERLSSEALVADLKQRGMDARHFDDTDAVIRFLVETAESGDTILIMSNGGFDNIHERLLAAL</sequence>
<name>S7UU83_DESML</name>
<evidence type="ECO:0000313" key="13">
    <source>
        <dbReference type="Proteomes" id="UP000014977"/>
    </source>
</evidence>
<comment type="caution">
    <text evidence="12">The sequence shown here is derived from an EMBL/GenBank/DDBJ whole genome shotgun (WGS) entry which is preliminary data.</text>
</comment>
<evidence type="ECO:0000256" key="3">
    <source>
        <dbReference type="ARBA" id="ARBA00022741"/>
    </source>
</evidence>
<dbReference type="InterPro" id="IPR005757">
    <property type="entry name" value="Mpl"/>
</dbReference>
<keyword evidence="7" id="KW-0131">Cell cycle</keyword>
<dbReference type="Gene3D" id="3.90.190.20">
    <property type="entry name" value="Mur ligase, C-terminal domain"/>
    <property type="match status" value="1"/>
</dbReference>
<dbReference type="Gene3D" id="3.40.1190.10">
    <property type="entry name" value="Mur-like, catalytic domain"/>
    <property type="match status" value="1"/>
</dbReference>
<feature type="domain" description="Mur ligase C-terminal" evidence="10">
    <location>
        <begin position="328"/>
        <end position="460"/>
    </location>
</feature>
<dbReference type="EMBL" id="ATHJ01000105">
    <property type="protein sequence ID" value="EPR35903.1"/>
    <property type="molecule type" value="Genomic_DNA"/>
</dbReference>
<dbReference type="eggNOG" id="COG0773">
    <property type="taxonomic scope" value="Bacteria"/>
</dbReference>
<dbReference type="SUPFAM" id="SSF53244">
    <property type="entry name" value="MurD-like peptide ligases, peptide-binding domain"/>
    <property type="match status" value="1"/>
</dbReference>
<feature type="domain" description="Mur ligase central" evidence="11">
    <location>
        <begin position="120"/>
        <end position="305"/>
    </location>
</feature>
<dbReference type="GO" id="GO:0009252">
    <property type="term" value="P:peptidoglycan biosynthetic process"/>
    <property type="evidence" value="ECO:0007669"/>
    <property type="project" value="UniProtKB-KW"/>
</dbReference>
<keyword evidence="4" id="KW-0067">ATP-binding</keyword>
<dbReference type="Gene3D" id="3.40.50.720">
    <property type="entry name" value="NAD(P)-binding Rossmann-like Domain"/>
    <property type="match status" value="1"/>
</dbReference>
<dbReference type="PANTHER" id="PTHR43445">
    <property type="entry name" value="UDP-N-ACETYLMURAMATE--L-ALANINE LIGASE-RELATED"/>
    <property type="match status" value="1"/>
</dbReference>
<gene>
    <name evidence="12" type="ORF">dsmv_0608</name>
</gene>
<dbReference type="GO" id="GO:0051301">
    <property type="term" value="P:cell division"/>
    <property type="evidence" value="ECO:0007669"/>
    <property type="project" value="UniProtKB-KW"/>
</dbReference>
<evidence type="ECO:0000256" key="1">
    <source>
        <dbReference type="ARBA" id="ARBA00022598"/>
    </source>
</evidence>
<dbReference type="NCBIfam" id="TIGR01081">
    <property type="entry name" value="mpl"/>
    <property type="match status" value="1"/>
</dbReference>
<evidence type="ECO:0000313" key="12">
    <source>
        <dbReference type="EMBL" id="EPR35903.1"/>
    </source>
</evidence>
<feature type="domain" description="Mur ligase N-terminal catalytic" evidence="9">
    <location>
        <begin position="14"/>
        <end position="110"/>
    </location>
</feature>
<dbReference type="InterPro" id="IPR013221">
    <property type="entry name" value="Mur_ligase_cen"/>
</dbReference>
<dbReference type="SUPFAM" id="SSF53623">
    <property type="entry name" value="MurD-like peptide ligases, catalytic domain"/>
    <property type="match status" value="1"/>
</dbReference>
<keyword evidence="5" id="KW-0133">Cell shape</keyword>
<dbReference type="AlphaFoldDB" id="S7UU83"/>
<protein>
    <submittedName>
        <fullName evidence="12">UDP-N-acetylmuramate</fullName>
    </submittedName>
</protein>
<evidence type="ECO:0000256" key="5">
    <source>
        <dbReference type="ARBA" id="ARBA00022960"/>
    </source>
</evidence>
<keyword evidence="8" id="KW-0961">Cell wall biogenesis/degradation</keyword>